<dbReference type="PROSITE" id="PS50970">
    <property type="entry name" value="HCY"/>
    <property type="match status" value="1"/>
</dbReference>
<evidence type="ECO:0000313" key="8">
    <source>
        <dbReference type="Proteomes" id="UP001474120"/>
    </source>
</evidence>
<evidence type="ECO:0000256" key="1">
    <source>
        <dbReference type="ARBA" id="ARBA00022603"/>
    </source>
</evidence>
<protein>
    <submittedName>
        <fullName evidence="7">Homocysteine S-methyltransferase</fullName>
        <ecNumber evidence="7">2.1.1.10</ecNumber>
    </submittedName>
</protein>
<evidence type="ECO:0000313" key="7">
    <source>
        <dbReference type="EMBL" id="MEL4456754.1"/>
    </source>
</evidence>
<feature type="binding site" evidence="5">
    <location>
        <position position="285"/>
    </location>
    <ligand>
        <name>Zn(2+)</name>
        <dbReference type="ChEBI" id="CHEBI:29105"/>
    </ligand>
</feature>
<organism evidence="7 8">
    <name type="scientific">Lutimonas vermicola</name>
    <dbReference type="NCBI Taxonomy" id="414288"/>
    <lineage>
        <taxon>Bacteria</taxon>
        <taxon>Pseudomonadati</taxon>
        <taxon>Bacteroidota</taxon>
        <taxon>Flavobacteriia</taxon>
        <taxon>Flavobacteriales</taxon>
        <taxon>Flavobacteriaceae</taxon>
        <taxon>Lutimonas</taxon>
    </lineage>
</organism>
<reference evidence="7 8" key="1">
    <citation type="submission" date="2024-04" db="EMBL/GenBank/DDBJ databases">
        <title>whole genome sequencing of Lutimonas vermicola strain IMCC1616.</title>
        <authorList>
            <person name="Bae S.S."/>
        </authorList>
    </citation>
    <scope>NUCLEOTIDE SEQUENCE [LARGE SCALE GENOMIC DNA]</scope>
    <source>
        <strain evidence="7 8">IMCC1616</strain>
    </source>
</reference>
<keyword evidence="2 5" id="KW-0808">Transferase</keyword>
<dbReference type="InterPro" id="IPR051486">
    <property type="entry name" value="Hcy_S-methyltransferase"/>
</dbReference>
<evidence type="ECO:0000256" key="3">
    <source>
        <dbReference type="ARBA" id="ARBA00022723"/>
    </source>
</evidence>
<proteinExistence type="predicted"/>
<dbReference type="GO" id="GO:0032259">
    <property type="term" value="P:methylation"/>
    <property type="evidence" value="ECO:0007669"/>
    <property type="project" value="UniProtKB-KW"/>
</dbReference>
<comment type="cofactor">
    <cofactor evidence="5">
        <name>Zn(2+)</name>
        <dbReference type="ChEBI" id="CHEBI:29105"/>
    </cofactor>
</comment>
<feature type="binding site" evidence="5">
    <location>
        <position position="286"/>
    </location>
    <ligand>
        <name>Zn(2+)</name>
        <dbReference type="ChEBI" id="CHEBI:29105"/>
    </ligand>
</feature>
<feature type="binding site" evidence="5">
    <location>
        <position position="219"/>
    </location>
    <ligand>
        <name>Zn(2+)</name>
        <dbReference type="ChEBI" id="CHEBI:29105"/>
    </ligand>
</feature>
<dbReference type="PANTHER" id="PTHR46015">
    <property type="entry name" value="ZGC:172121"/>
    <property type="match status" value="1"/>
</dbReference>
<comment type="caution">
    <text evidence="7">The sequence shown here is derived from an EMBL/GenBank/DDBJ whole genome shotgun (WGS) entry which is preliminary data.</text>
</comment>
<evidence type="ECO:0000256" key="5">
    <source>
        <dbReference type="PROSITE-ProRule" id="PRU00333"/>
    </source>
</evidence>
<dbReference type="NCBIfam" id="NF007020">
    <property type="entry name" value="PRK09485.1"/>
    <property type="match status" value="1"/>
</dbReference>
<dbReference type="GO" id="GO:0008168">
    <property type="term" value="F:methyltransferase activity"/>
    <property type="evidence" value="ECO:0007669"/>
    <property type="project" value="UniProtKB-KW"/>
</dbReference>
<dbReference type="RefSeq" id="WP_342160920.1">
    <property type="nucleotide sequence ID" value="NZ_JBCDNA010000003.1"/>
</dbReference>
<keyword evidence="3 5" id="KW-0479">Metal-binding</keyword>
<sequence length="300" mass="33256">MNTINYPLILDGGLSNVLEDYGCNLNHELWSARLLKTDPELLVKVHYTYLEAGARCITTSSYQATVEGFMRSGIDKNEAEKLLLSSVTLAEKARNLYYNRHGLTQKVYIAASMGPYGAFLADGSEYQGNYGISEEALKNFHGKRIRLFATTGADFLAFETIPSYLEVKVLSELLDQYTKPSWVSFSCKDELHLNDGTRIEEAACLLANKPQPFAIGVNCTSPKYISEIIDGLKKSAPGKKIIVYPNSGEVYHVESKTWIGVSDSYGFEKMAAAWRKKGADIIGGCCRIGPDHINRIKGLQ</sequence>
<dbReference type="Proteomes" id="UP001474120">
    <property type="component" value="Unassembled WGS sequence"/>
</dbReference>
<dbReference type="InterPro" id="IPR003726">
    <property type="entry name" value="HCY_dom"/>
</dbReference>
<dbReference type="EC" id="2.1.1.10" evidence="7"/>
<evidence type="ECO:0000256" key="2">
    <source>
        <dbReference type="ARBA" id="ARBA00022679"/>
    </source>
</evidence>
<keyword evidence="4 5" id="KW-0862">Zinc</keyword>
<name>A0ABU9L2T5_9FLAO</name>
<dbReference type="EMBL" id="JBCDNA010000003">
    <property type="protein sequence ID" value="MEL4456754.1"/>
    <property type="molecule type" value="Genomic_DNA"/>
</dbReference>
<dbReference type="InterPro" id="IPR036589">
    <property type="entry name" value="HCY_dom_sf"/>
</dbReference>
<dbReference type="PANTHER" id="PTHR46015:SF1">
    <property type="entry name" value="HOMOCYSTEINE S-METHYLTRANSFERASE-LIKE ISOFORM 1"/>
    <property type="match status" value="1"/>
</dbReference>
<evidence type="ECO:0000256" key="4">
    <source>
        <dbReference type="ARBA" id="ARBA00022833"/>
    </source>
</evidence>
<keyword evidence="1 5" id="KW-0489">Methyltransferase</keyword>
<keyword evidence="8" id="KW-1185">Reference proteome</keyword>
<dbReference type="Pfam" id="PF02574">
    <property type="entry name" value="S-methyl_trans"/>
    <property type="match status" value="1"/>
</dbReference>
<dbReference type="SUPFAM" id="SSF82282">
    <property type="entry name" value="Homocysteine S-methyltransferase"/>
    <property type="match status" value="1"/>
</dbReference>
<feature type="domain" description="Hcy-binding" evidence="6">
    <location>
        <begin position="1"/>
        <end position="300"/>
    </location>
</feature>
<accession>A0ABU9L2T5</accession>
<evidence type="ECO:0000259" key="6">
    <source>
        <dbReference type="PROSITE" id="PS50970"/>
    </source>
</evidence>
<gene>
    <name evidence="7" type="primary">mmuM</name>
    <name evidence="7" type="ORF">AABB81_12670</name>
</gene>
<dbReference type="Gene3D" id="3.20.20.330">
    <property type="entry name" value="Homocysteine-binding-like domain"/>
    <property type="match status" value="1"/>
</dbReference>